<evidence type="ECO:0000256" key="1">
    <source>
        <dbReference type="ARBA" id="ARBA00006739"/>
    </source>
</evidence>
<dbReference type="PANTHER" id="PTHR43179:SF12">
    <property type="entry name" value="GALACTOFURANOSYLTRANSFERASE GLFT2"/>
    <property type="match status" value="1"/>
</dbReference>
<dbReference type="GO" id="GO:0016757">
    <property type="term" value="F:glycosyltransferase activity"/>
    <property type="evidence" value="ECO:0007669"/>
    <property type="project" value="UniProtKB-KW"/>
</dbReference>
<dbReference type="PANTHER" id="PTHR43179">
    <property type="entry name" value="RHAMNOSYLTRANSFERASE WBBL"/>
    <property type="match status" value="1"/>
</dbReference>
<dbReference type="InterPro" id="IPR001173">
    <property type="entry name" value="Glyco_trans_2-like"/>
</dbReference>
<gene>
    <name evidence="5" type="ORF">EOE18_11250</name>
</gene>
<dbReference type="Pfam" id="PF00535">
    <property type="entry name" value="Glycos_transf_2"/>
    <property type="match status" value="1"/>
</dbReference>
<evidence type="ECO:0000313" key="6">
    <source>
        <dbReference type="Proteomes" id="UP000282837"/>
    </source>
</evidence>
<protein>
    <submittedName>
        <fullName evidence="5">Glycosyltransferase</fullName>
    </submittedName>
</protein>
<keyword evidence="3 5" id="KW-0808">Transferase</keyword>
<name>A0A3S2V6D1_9SPHN</name>
<evidence type="ECO:0000256" key="2">
    <source>
        <dbReference type="ARBA" id="ARBA00022676"/>
    </source>
</evidence>
<dbReference type="Gene3D" id="3.90.550.10">
    <property type="entry name" value="Spore Coat Polysaccharide Biosynthesis Protein SpsA, Chain A"/>
    <property type="match status" value="1"/>
</dbReference>
<reference evidence="5 6" key="1">
    <citation type="submission" date="2019-01" db="EMBL/GenBank/DDBJ databases">
        <authorList>
            <person name="Chen W.-M."/>
        </authorList>
    </citation>
    <scope>NUCLEOTIDE SEQUENCE [LARGE SCALE GENOMIC DNA]</scope>
    <source>
        <strain evidence="5 6">FSY-9</strain>
    </source>
</reference>
<keyword evidence="2" id="KW-0328">Glycosyltransferase</keyword>
<feature type="domain" description="Glycosyltransferase 2-like" evidence="4">
    <location>
        <begin position="2"/>
        <end position="148"/>
    </location>
</feature>
<dbReference type="InterPro" id="IPR029044">
    <property type="entry name" value="Nucleotide-diphossugar_trans"/>
</dbReference>
<comment type="caution">
    <text evidence="5">The sequence shown here is derived from an EMBL/GenBank/DDBJ whole genome shotgun (WGS) entry which is preliminary data.</text>
</comment>
<dbReference type="Proteomes" id="UP000282837">
    <property type="component" value="Unassembled WGS sequence"/>
</dbReference>
<dbReference type="EMBL" id="SACO01000007">
    <property type="protein sequence ID" value="RVU04776.1"/>
    <property type="molecule type" value="Genomic_DNA"/>
</dbReference>
<accession>A0A3S2V6D1</accession>
<organism evidence="5 6">
    <name type="scientific">Novosphingobium umbonatum</name>
    <dbReference type="NCBI Taxonomy" id="1908524"/>
    <lineage>
        <taxon>Bacteria</taxon>
        <taxon>Pseudomonadati</taxon>
        <taxon>Pseudomonadota</taxon>
        <taxon>Alphaproteobacteria</taxon>
        <taxon>Sphingomonadales</taxon>
        <taxon>Sphingomonadaceae</taxon>
        <taxon>Novosphingobium</taxon>
    </lineage>
</organism>
<dbReference type="AlphaFoldDB" id="A0A3S2V6D1"/>
<comment type="similarity">
    <text evidence="1">Belongs to the glycosyltransferase 2 family.</text>
</comment>
<evidence type="ECO:0000313" key="5">
    <source>
        <dbReference type="EMBL" id="RVU04776.1"/>
    </source>
</evidence>
<keyword evidence="6" id="KW-1185">Reference proteome</keyword>
<evidence type="ECO:0000259" key="4">
    <source>
        <dbReference type="Pfam" id="PF00535"/>
    </source>
</evidence>
<evidence type="ECO:0000256" key="3">
    <source>
        <dbReference type="ARBA" id="ARBA00022679"/>
    </source>
</evidence>
<sequence>MIVPHYNDLNGLDACLNALMAQTYPRDRFEIIVGDNNSPVGLDAVCQLAGGRAKVIHAPIKGAGPARNAAVPHARGEILAFTDSDCIPESEWLSEGVKAMEHADFVGGAMTVLVPQDRAKNGAEGFEMVFAFDNRSYVEKQKFTVTANLLCKRDVFTHVGEFRTEVSEDKEWCLRAGDMGYKIGYAAKAVVGHPARADWEQLRKKWQRLNAEGFALFKQRGGKSLVWLLRTWALLPSIPLHSIKILTSPALNGLDEKLKACGMLIRCRLWRFVDGHRLLMQ</sequence>
<proteinExistence type="inferred from homology"/>
<dbReference type="SUPFAM" id="SSF53448">
    <property type="entry name" value="Nucleotide-diphospho-sugar transferases"/>
    <property type="match status" value="1"/>
</dbReference>
<dbReference type="OrthoDB" id="114108at2"/>